<dbReference type="Proteomes" id="UP001054945">
    <property type="component" value="Unassembled WGS sequence"/>
</dbReference>
<organism evidence="2 3">
    <name type="scientific">Caerostris extrusa</name>
    <name type="common">Bark spider</name>
    <name type="synonym">Caerostris bankana</name>
    <dbReference type="NCBI Taxonomy" id="172846"/>
    <lineage>
        <taxon>Eukaryota</taxon>
        <taxon>Metazoa</taxon>
        <taxon>Ecdysozoa</taxon>
        <taxon>Arthropoda</taxon>
        <taxon>Chelicerata</taxon>
        <taxon>Arachnida</taxon>
        <taxon>Araneae</taxon>
        <taxon>Araneomorphae</taxon>
        <taxon>Entelegynae</taxon>
        <taxon>Araneoidea</taxon>
        <taxon>Araneidae</taxon>
        <taxon>Caerostris</taxon>
    </lineage>
</organism>
<accession>A0AAV4N8M7</accession>
<feature type="region of interest" description="Disordered" evidence="1">
    <location>
        <begin position="1"/>
        <end position="37"/>
    </location>
</feature>
<dbReference type="EMBL" id="BPLR01020566">
    <property type="protein sequence ID" value="GIX80051.1"/>
    <property type="molecule type" value="Genomic_DNA"/>
</dbReference>
<evidence type="ECO:0000313" key="3">
    <source>
        <dbReference type="Proteomes" id="UP001054945"/>
    </source>
</evidence>
<evidence type="ECO:0000313" key="2">
    <source>
        <dbReference type="EMBL" id="GIX80051.1"/>
    </source>
</evidence>
<protein>
    <submittedName>
        <fullName evidence="2">Uncharacterized protein</fullName>
    </submittedName>
</protein>
<dbReference type="AlphaFoldDB" id="A0AAV4N8M7"/>
<sequence length="87" mass="10109">MGIQISHRKIKNQQYKKKKKKKNPNRNNGTRSTVGRIRNCQHFLTPRHQANCLDSDESENAEKRHSKKRVGSTQACAFLPLGDKFFK</sequence>
<name>A0AAV4N8M7_CAEEX</name>
<feature type="region of interest" description="Disordered" evidence="1">
    <location>
        <begin position="51"/>
        <end position="73"/>
    </location>
</feature>
<keyword evidence="3" id="KW-1185">Reference proteome</keyword>
<proteinExistence type="predicted"/>
<feature type="compositionally biased region" description="Basic residues" evidence="1">
    <location>
        <begin position="1"/>
        <end position="24"/>
    </location>
</feature>
<evidence type="ECO:0000256" key="1">
    <source>
        <dbReference type="SAM" id="MobiDB-lite"/>
    </source>
</evidence>
<reference evidence="2 3" key="1">
    <citation type="submission" date="2021-06" db="EMBL/GenBank/DDBJ databases">
        <title>Caerostris extrusa draft genome.</title>
        <authorList>
            <person name="Kono N."/>
            <person name="Arakawa K."/>
        </authorList>
    </citation>
    <scope>NUCLEOTIDE SEQUENCE [LARGE SCALE GENOMIC DNA]</scope>
</reference>
<comment type="caution">
    <text evidence="2">The sequence shown here is derived from an EMBL/GenBank/DDBJ whole genome shotgun (WGS) entry which is preliminary data.</text>
</comment>
<gene>
    <name evidence="2" type="ORF">CEXT_630411</name>
</gene>